<dbReference type="InterPro" id="IPR036424">
    <property type="entry name" value="UPP_synth-like_sf"/>
</dbReference>
<comment type="caution">
    <text evidence="2">Lacks conserved residue(s) required for the propagation of feature annotation.</text>
</comment>
<organism evidence="3 4">
    <name type="scientific">Chromatocurvus halotolerans</name>
    <dbReference type="NCBI Taxonomy" id="1132028"/>
    <lineage>
        <taxon>Bacteria</taxon>
        <taxon>Pseudomonadati</taxon>
        <taxon>Pseudomonadota</taxon>
        <taxon>Gammaproteobacteria</taxon>
        <taxon>Cellvibrionales</taxon>
        <taxon>Halieaceae</taxon>
        <taxon>Chromatocurvus</taxon>
    </lineage>
</organism>
<feature type="binding site" evidence="2">
    <location>
        <position position="69"/>
    </location>
    <ligand>
        <name>substrate</name>
    </ligand>
</feature>
<reference evidence="3 4" key="1">
    <citation type="submission" date="2019-03" db="EMBL/GenBank/DDBJ databases">
        <title>Genomic Encyclopedia of Type Strains, Phase IV (KMG-IV): sequencing the most valuable type-strain genomes for metagenomic binning, comparative biology and taxonomic classification.</title>
        <authorList>
            <person name="Goeker M."/>
        </authorList>
    </citation>
    <scope>NUCLEOTIDE SEQUENCE [LARGE SCALE GENOMIC DNA]</scope>
    <source>
        <strain evidence="3 4">DSM 23344</strain>
    </source>
</reference>
<keyword evidence="2" id="KW-0573">Peptidoglycan synthesis</keyword>
<feature type="binding site" evidence="2">
    <location>
        <position position="25"/>
    </location>
    <ligand>
        <name>substrate</name>
    </ligand>
</feature>
<comment type="cofactor">
    <cofactor evidence="2">
        <name>Mg(2+)</name>
        <dbReference type="ChEBI" id="CHEBI:18420"/>
    </cofactor>
    <text evidence="2">Binds 2 magnesium ions per subunit.</text>
</comment>
<dbReference type="AlphaFoldDB" id="A0A4R2KP16"/>
<comment type="function">
    <text evidence="2">Catalyzes the sequential condensation of isopentenyl diphosphate (IPP) with (2E,6E)-farnesyl diphosphate (E,E-FPP) to yield (2Z,6Z,10Z,14Z,18Z,22Z,26Z,30Z,34E,38E)-undecaprenyl diphosphate (di-trans,octa-cis-UPP). UPP is the precursor of glycosyl carrier lipid in the biosynthesis of bacterial cell wall polysaccharide components such as peptidoglycan and lipopolysaccharide.</text>
</comment>
<dbReference type="PANTHER" id="PTHR10291:SF0">
    <property type="entry name" value="DEHYDRODOLICHYL DIPHOSPHATE SYNTHASE 2"/>
    <property type="match status" value="1"/>
</dbReference>
<dbReference type="FunFam" id="3.40.1180.10:FF:000001">
    <property type="entry name" value="(2E,6E)-farnesyl-diphosphate-specific ditrans,polycis-undecaprenyl-diphosphate synthase"/>
    <property type="match status" value="1"/>
</dbReference>
<evidence type="ECO:0000256" key="2">
    <source>
        <dbReference type="HAMAP-Rule" id="MF_01139"/>
    </source>
</evidence>
<comment type="subunit">
    <text evidence="2">Homodimer.</text>
</comment>
<feature type="binding site" evidence="2">
    <location>
        <position position="71"/>
    </location>
    <ligand>
        <name>substrate</name>
    </ligand>
</feature>
<dbReference type="InterPro" id="IPR001441">
    <property type="entry name" value="UPP_synth-like"/>
</dbReference>
<feature type="binding site" evidence="2">
    <location>
        <begin position="194"/>
        <end position="196"/>
    </location>
    <ligand>
        <name>substrate</name>
    </ligand>
</feature>
<dbReference type="EMBL" id="SLWX01000006">
    <property type="protein sequence ID" value="TCO75921.1"/>
    <property type="molecule type" value="Genomic_DNA"/>
</dbReference>
<evidence type="ECO:0000313" key="3">
    <source>
        <dbReference type="EMBL" id="TCO75921.1"/>
    </source>
</evidence>
<keyword evidence="1 2" id="KW-0808">Transferase</keyword>
<feature type="binding site" evidence="2">
    <location>
        <position position="20"/>
    </location>
    <ligand>
        <name>Mg(2+)</name>
        <dbReference type="ChEBI" id="CHEBI:18420"/>
    </ligand>
</feature>
<keyword evidence="4" id="KW-1185">Reference proteome</keyword>
<feature type="binding site" evidence="2">
    <location>
        <position position="188"/>
    </location>
    <ligand>
        <name>substrate</name>
    </ligand>
</feature>
<evidence type="ECO:0000256" key="1">
    <source>
        <dbReference type="ARBA" id="ARBA00022679"/>
    </source>
</evidence>
<dbReference type="PANTHER" id="PTHR10291">
    <property type="entry name" value="DEHYDRODOLICHYL DIPHOSPHATE SYNTHASE FAMILY MEMBER"/>
    <property type="match status" value="1"/>
</dbReference>
<feature type="active site" evidence="2">
    <location>
        <position position="20"/>
    </location>
</feature>
<dbReference type="GO" id="GO:0005829">
    <property type="term" value="C:cytosol"/>
    <property type="evidence" value="ECO:0007669"/>
    <property type="project" value="TreeGrafter"/>
</dbReference>
<comment type="catalytic activity">
    <reaction evidence="2">
        <text>8 isopentenyl diphosphate + (2E,6E)-farnesyl diphosphate = di-trans,octa-cis-undecaprenyl diphosphate + 8 diphosphate</text>
        <dbReference type="Rhea" id="RHEA:27551"/>
        <dbReference type="ChEBI" id="CHEBI:33019"/>
        <dbReference type="ChEBI" id="CHEBI:58405"/>
        <dbReference type="ChEBI" id="CHEBI:128769"/>
        <dbReference type="ChEBI" id="CHEBI:175763"/>
        <dbReference type="EC" id="2.5.1.31"/>
    </reaction>
</comment>
<dbReference type="GO" id="GO:0071555">
    <property type="term" value="P:cell wall organization"/>
    <property type="evidence" value="ECO:0007669"/>
    <property type="project" value="UniProtKB-KW"/>
</dbReference>
<keyword evidence="2" id="KW-0133">Cell shape</keyword>
<dbReference type="HAMAP" id="MF_01139">
    <property type="entry name" value="ISPT"/>
    <property type="match status" value="1"/>
</dbReference>
<accession>A0A4R2KP16</accession>
<name>A0A4R2KP16_9GAMM</name>
<dbReference type="GO" id="GO:0009252">
    <property type="term" value="P:peptidoglycan biosynthetic process"/>
    <property type="evidence" value="ECO:0007669"/>
    <property type="project" value="UniProtKB-UniRule"/>
</dbReference>
<keyword evidence="2" id="KW-0961">Cell wall biogenesis/degradation</keyword>
<feature type="binding site" evidence="2">
    <location>
        <position position="37"/>
    </location>
    <ligand>
        <name>substrate</name>
    </ligand>
</feature>
<dbReference type="GO" id="GO:0008360">
    <property type="term" value="P:regulation of cell shape"/>
    <property type="evidence" value="ECO:0007669"/>
    <property type="project" value="UniProtKB-KW"/>
</dbReference>
<dbReference type="GO" id="GO:0016094">
    <property type="term" value="P:polyprenol biosynthetic process"/>
    <property type="evidence" value="ECO:0007669"/>
    <property type="project" value="TreeGrafter"/>
</dbReference>
<dbReference type="OrthoDB" id="4191603at2"/>
<feature type="binding site" evidence="2">
    <location>
        <begin position="21"/>
        <end position="24"/>
    </location>
    <ligand>
        <name>substrate</name>
    </ligand>
</feature>
<dbReference type="EC" id="2.5.1.31" evidence="2"/>
<feature type="binding site" evidence="2">
    <location>
        <begin position="65"/>
        <end position="67"/>
    </location>
    <ligand>
        <name>substrate</name>
    </ligand>
</feature>
<comment type="similarity">
    <text evidence="2">Belongs to the UPP synthase family.</text>
</comment>
<dbReference type="InterPro" id="IPR018520">
    <property type="entry name" value="UPP_synth-like_CS"/>
</dbReference>
<keyword evidence="2" id="KW-0460">Magnesium</keyword>
<dbReference type="RefSeq" id="WP_117315915.1">
    <property type="nucleotide sequence ID" value="NZ_QQSW01000005.1"/>
</dbReference>
<comment type="caution">
    <text evidence="3">The sequence shown here is derived from an EMBL/GenBank/DDBJ whole genome shotgun (WGS) entry which is preliminary data.</text>
</comment>
<feature type="binding site" evidence="2">
    <location>
        <position position="207"/>
    </location>
    <ligand>
        <name>Mg(2+)</name>
        <dbReference type="ChEBI" id="CHEBI:18420"/>
    </ligand>
</feature>
<dbReference type="Gene3D" id="3.40.1180.10">
    <property type="entry name" value="Decaprenyl diphosphate synthase-like"/>
    <property type="match status" value="1"/>
</dbReference>
<dbReference type="CDD" id="cd00475">
    <property type="entry name" value="Cis_IPPS"/>
    <property type="match status" value="1"/>
</dbReference>
<feature type="active site" description="Proton acceptor" evidence="2">
    <location>
        <position position="68"/>
    </location>
</feature>
<sequence length="253" mass="28420">MSGKPKSAPAIPRHVAIIMDGNNRWAKRQGLPGSAGHRAGVEAVRNVMRACRDQGVEILTLFAFSSENWGRPRPEVRALLALLSRYLRTEVKQLQRDEVRLRFVGERYRFSERLQRLMEHAERSTQHNTAATVVIAVDYGGQWDMADTARRMAQDVVAGRLAPGDITVESFGRATSLGDLPPPDLCIRTGGDARISNFLLWHVAYSELYFTPTLWPDFGELEFARALSDYARRERRFGRRQPDGLVAGGDLDA</sequence>
<gene>
    <name evidence="2" type="primary">uppS</name>
    <name evidence="3" type="ORF">EV688_106112</name>
</gene>
<dbReference type="Pfam" id="PF01255">
    <property type="entry name" value="Prenyltransf"/>
    <property type="match status" value="1"/>
</dbReference>
<dbReference type="PROSITE" id="PS01066">
    <property type="entry name" value="UPP_SYNTHASE"/>
    <property type="match status" value="1"/>
</dbReference>
<dbReference type="GO" id="GO:0008834">
    <property type="term" value="F:ditrans,polycis-undecaprenyl-diphosphate synthase [(2E,6E)-farnesyl-diphosphate specific] activity"/>
    <property type="evidence" value="ECO:0007669"/>
    <property type="project" value="UniProtKB-UniRule"/>
</dbReference>
<proteinExistence type="inferred from homology"/>
<dbReference type="SUPFAM" id="SSF64005">
    <property type="entry name" value="Undecaprenyl diphosphate synthase"/>
    <property type="match status" value="1"/>
</dbReference>
<dbReference type="GO" id="GO:0000287">
    <property type="term" value="F:magnesium ion binding"/>
    <property type="evidence" value="ECO:0007669"/>
    <property type="project" value="UniProtKB-UniRule"/>
</dbReference>
<dbReference type="NCBIfam" id="TIGR00055">
    <property type="entry name" value="uppS"/>
    <property type="match status" value="1"/>
</dbReference>
<evidence type="ECO:0000313" key="4">
    <source>
        <dbReference type="Proteomes" id="UP000294980"/>
    </source>
</evidence>
<keyword evidence="2" id="KW-0479">Metal-binding</keyword>
<dbReference type="Proteomes" id="UP000294980">
    <property type="component" value="Unassembled WGS sequence"/>
</dbReference>
<protein>
    <recommendedName>
        <fullName evidence="2">Ditrans,polycis-undecaprenyl-diphosphate synthase ((2E,6E)-farnesyl-diphosphate specific)</fullName>
        <ecNumber evidence="2">2.5.1.31</ecNumber>
    </recommendedName>
    <alternativeName>
        <fullName evidence="2">Ditrans,polycis-undecaprenylcistransferase</fullName>
    </alternativeName>
    <alternativeName>
        <fullName evidence="2">Undecaprenyl diphosphate synthase</fullName>
        <shortName evidence="2">UDS</shortName>
    </alternativeName>
    <alternativeName>
        <fullName evidence="2">Undecaprenyl pyrophosphate synthase</fullName>
        <shortName evidence="2">UPP synthase</shortName>
    </alternativeName>
</protein>